<dbReference type="EMBL" id="BGZK01004192">
    <property type="protein sequence ID" value="GBP07501.1"/>
    <property type="molecule type" value="Genomic_DNA"/>
</dbReference>
<gene>
    <name evidence="1" type="ORF">EVAR_73119_1</name>
</gene>
<keyword evidence="2" id="KW-1185">Reference proteome</keyword>
<dbReference type="Proteomes" id="UP000299102">
    <property type="component" value="Unassembled WGS sequence"/>
</dbReference>
<protein>
    <submittedName>
        <fullName evidence="1">Uncharacterized protein</fullName>
    </submittedName>
</protein>
<comment type="caution">
    <text evidence="1">The sequence shown here is derived from an EMBL/GenBank/DDBJ whole genome shotgun (WGS) entry which is preliminary data.</text>
</comment>
<dbReference type="AlphaFoldDB" id="A0A4C1T2J4"/>
<reference evidence="1 2" key="1">
    <citation type="journal article" date="2019" name="Commun. Biol.">
        <title>The bagworm genome reveals a unique fibroin gene that provides high tensile strength.</title>
        <authorList>
            <person name="Kono N."/>
            <person name="Nakamura H."/>
            <person name="Ohtoshi R."/>
            <person name="Tomita M."/>
            <person name="Numata K."/>
            <person name="Arakawa K."/>
        </authorList>
    </citation>
    <scope>NUCLEOTIDE SEQUENCE [LARGE SCALE GENOMIC DNA]</scope>
</reference>
<proteinExistence type="predicted"/>
<evidence type="ECO:0000313" key="1">
    <source>
        <dbReference type="EMBL" id="GBP07501.1"/>
    </source>
</evidence>
<sequence length="100" mass="11281">MASLTPSSGQSGSRALTWTRYETNILWVALQSGGSGPALEWPNRKYGTGCRPSFDNSRFNDVFIPSHQYYMVFIKLNEAERRASIIEQNGARRQRVTHAS</sequence>
<evidence type="ECO:0000313" key="2">
    <source>
        <dbReference type="Proteomes" id="UP000299102"/>
    </source>
</evidence>
<accession>A0A4C1T2J4</accession>
<organism evidence="1 2">
    <name type="scientific">Eumeta variegata</name>
    <name type="common">Bagworm moth</name>
    <name type="synonym">Eumeta japonica</name>
    <dbReference type="NCBI Taxonomy" id="151549"/>
    <lineage>
        <taxon>Eukaryota</taxon>
        <taxon>Metazoa</taxon>
        <taxon>Ecdysozoa</taxon>
        <taxon>Arthropoda</taxon>
        <taxon>Hexapoda</taxon>
        <taxon>Insecta</taxon>
        <taxon>Pterygota</taxon>
        <taxon>Neoptera</taxon>
        <taxon>Endopterygota</taxon>
        <taxon>Lepidoptera</taxon>
        <taxon>Glossata</taxon>
        <taxon>Ditrysia</taxon>
        <taxon>Tineoidea</taxon>
        <taxon>Psychidae</taxon>
        <taxon>Oiketicinae</taxon>
        <taxon>Eumeta</taxon>
    </lineage>
</organism>
<name>A0A4C1T2J4_EUMVA</name>